<reference evidence="2" key="1">
    <citation type="submission" date="2017-06" db="EMBL/GenBank/DDBJ databases">
        <authorList>
            <person name="Varghese N."/>
            <person name="Submissions S."/>
        </authorList>
    </citation>
    <scope>NUCLEOTIDE SEQUENCE [LARGE SCALE GENOMIC DNA]</scope>
    <source>
        <strain evidence="2">DSM 28041</strain>
    </source>
</reference>
<proteinExistence type="predicted"/>
<organism evidence="1 2">
    <name type="scientific">Hymenobacter mucosus</name>
    <dbReference type="NCBI Taxonomy" id="1411120"/>
    <lineage>
        <taxon>Bacteria</taxon>
        <taxon>Pseudomonadati</taxon>
        <taxon>Bacteroidota</taxon>
        <taxon>Cytophagia</taxon>
        <taxon>Cytophagales</taxon>
        <taxon>Hymenobacteraceae</taxon>
        <taxon>Hymenobacter</taxon>
    </lineage>
</organism>
<dbReference type="Proteomes" id="UP000198310">
    <property type="component" value="Unassembled WGS sequence"/>
</dbReference>
<name>A0A238X6A1_9BACT</name>
<gene>
    <name evidence="1" type="ORF">SAMN06269173_103536</name>
</gene>
<protein>
    <submittedName>
        <fullName evidence="1">Uncharacterized protein</fullName>
    </submittedName>
</protein>
<dbReference type="EMBL" id="FZNS01000003">
    <property type="protein sequence ID" value="SNR54457.1"/>
    <property type="molecule type" value="Genomic_DNA"/>
</dbReference>
<keyword evidence="2" id="KW-1185">Reference proteome</keyword>
<evidence type="ECO:0000313" key="2">
    <source>
        <dbReference type="Proteomes" id="UP000198310"/>
    </source>
</evidence>
<accession>A0A238X6A1</accession>
<dbReference type="AlphaFoldDB" id="A0A238X6A1"/>
<sequence>MSTLLPSSPHNDLLHVISRLKSLWYMDSHLEYIAEVEALFGQLERVPAAIQRRLDDQEALISQLEKTLLGTLLQGPAPTDAPAD</sequence>
<evidence type="ECO:0000313" key="1">
    <source>
        <dbReference type="EMBL" id="SNR54457.1"/>
    </source>
</evidence>
<dbReference type="RefSeq" id="WP_143437087.1">
    <property type="nucleotide sequence ID" value="NZ_FZNS01000003.1"/>
</dbReference>